<comment type="caution">
    <text evidence="2">The sequence shown here is derived from an EMBL/GenBank/DDBJ whole genome shotgun (WGS) entry which is preliminary data.</text>
</comment>
<evidence type="ECO:0000313" key="3">
    <source>
        <dbReference type="Proteomes" id="UP000617628"/>
    </source>
</evidence>
<accession>A0A934RWQ5</accession>
<dbReference type="RefSeq" id="WP_200357357.1">
    <property type="nucleotide sequence ID" value="NZ_JAENIL010000041.1"/>
</dbReference>
<evidence type="ECO:0000256" key="1">
    <source>
        <dbReference type="SAM" id="MobiDB-lite"/>
    </source>
</evidence>
<name>A0A934RWQ5_9BACT</name>
<dbReference type="EMBL" id="JAENIL010000041">
    <property type="protein sequence ID" value="MBK1879145.1"/>
    <property type="molecule type" value="Genomic_DNA"/>
</dbReference>
<dbReference type="AlphaFoldDB" id="A0A934RWQ5"/>
<organism evidence="2 3">
    <name type="scientific">Pelagicoccus mobilis</name>
    <dbReference type="NCBI Taxonomy" id="415221"/>
    <lineage>
        <taxon>Bacteria</taxon>
        <taxon>Pseudomonadati</taxon>
        <taxon>Verrucomicrobiota</taxon>
        <taxon>Opitutia</taxon>
        <taxon>Puniceicoccales</taxon>
        <taxon>Pelagicoccaceae</taxon>
        <taxon>Pelagicoccus</taxon>
    </lineage>
</organism>
<dbReference type="Proteomes" id="UP000617628">
    <property type="component" value="Unassembled WGS sequence"/>
</dbReference>
<reference evidence="2" key="1">
    <citation type="submission" date="2021-01" db="EMBL/GenBank/DDBJ databases">
        <title>Modified the classification status of verrucomicrobia.</title>
        <authorList>
            <person name="Feng X."/>
        </authorList>
    </citation>
    <scope>NUCLEOTIDE SEQUENCE</scope>
    <source>
        <strain evidence="2">KCTC 13126</strain>
    </source>
</reference>
<feature type="region of interest" description="Disordered" evidence="1">
    <location>
        <begin position="24"/>
        <end position="48"/>
    </location>
</feature>
<keyword evidence="3" id="KW-1185">Reference proteome</keyword>
<sequence>MAGKESVEEELARLQKQLADLEAREFGSGPVDGPDAEPVEELGSESKQVNRLKEGLDELFDLLEEEAKKRPAVSALMVFSLGVMLGRLLK</sequence>
<gene>
    <name evidence="2" type="ORF">JIN87_19830</name>
</gene>
<proteinExistence type="predicted"/>
<evidence type="ECO:0000313" key="2">
    <source>
        <dbReference type="EMBL" id="MBK1879145.1"/>
    </source>
</evidence>
<protein>
    <submittedName>
        <fullName evidence="2">Uncharacterized protein</fullName>
    </submittedName>
</protein>
<feature type="compositionally biased region" description="Acidic residues" evidence="1">
    <location>
        <begin position="34"/>
        <end position="43"/>
    </location>
</feature>